<feature type="signal peptide" evidence="3">
    <location>
        <begin position="1"/>
        <end position="33"/>
    </location>
</feature>
<name>A0AAU2GZR5_9ACTN</name>
<organism evidence="4">
    <name type="scientific">Streptomyces sp. NBC_00060</name>
    <dbReference type="NCBI Taxonomy" id="2975636"/>
    <lineage>
        <taxon>Bacteria</taxon>
        <taxon>Bacillati</taxon>
        <taxon>Actinomycetota</taxon>
        <taxon>Actinomycetes</taxon>
        <taxon>Kitasatosporales</taxon>
        <taxon>Streptomycetaceae</taxon>
        <taxon>Streptomyces</taxon>
    </lineage>
</organism>
<feature type="compositionally biased region" description="Low complexity" evidence="1">
    <location>
        <begin position="222"/>
        <end position="253"/>
    </location>
</feature>
<dbReference type="AlphaFoldDB" id="A0AAU2GZR5"/>
<proteinExistence type="predicted"/>
<evidence type="ECO:0000256" key="2">
    <source>
        <dbReference type="SAM" id="Phobius"/>
    </source>
</evidence>
<keyword evidence="2" id="KW-0812">Transmembrane</keyword>
<sequence>MGQLRWPRAARRLWALTGLLAVALLAAALPAAARDMSCSGSLAERLDCWAGRVGAHDASVLVTLRKPLALDGKADDWKLSQRNAAFDRGPLVLMVPAGHPTGAGGTLLLVLAGDRLVDPDAEITRLDDKTVTALREAGACEGKLCEAVAEVKGKGKPLRGKDLVDAGLAAELARNSDSVGGSGGGSPLLVPALGVAALLLLLVTALVFAVRRSQGPRLAFAAPAAGRPGAAHTARTSSAGSAGTPGASAAGAPGRHRAAPGRDIGRPAAPGRVAVVRTALHPQGYVELDQCLRRAVWAEPGTPAPAPGTSVEVSEGRGKDAGILYAHAYAGNGQTVIDRAPHGS</sequence>
<feature type="transmembrane region" description="Helical" evidence="2">
    <location>
        <begin position="188"/>
        <end position="210"/>
    </location>
</feature>
<feature type="chain" id="PRO_5043547240" evidence="3">
    <location>
        <begin position="34"/>
        <end position="344"/>
    </location>
</feature>
<evidence type="ECO:0000256" key="1">
    <source>
        <dbReference type="SAM" id="MobiDB-lite"/>
    </source>
</evidence>
<feature type="region of interest" description="Disordered" evidence="1">
    <location>
        <begin position="222"/>
        <end position="268"/>
    </location>
</feature>
<dbReference type="EMBL" id="CP108253">
    <property type="protein sequence ID" value="WTU40664.1"/>
    <property type="molecule type" value="Genomic_DNA"/>
</dbReference>
<evidence type="ECO:0000256" key="3">
    <source>
        <dbReference type="SAM" id="SignalP"/>
    </source>
</evidence>
<gene>
    <name evidence="4" type="ORF">OHV25_14220</name>
</gene>
<accession>A0AAU2GZR5</accession>
<reference evidence="4" key="1">
    <citation type="submission" date="2022-10" db="EMBL/GenBank/DDBJ databases">
        <title>The complete genomes of actinobacterial strains from the NBC collection.</title>
        <authorList>
            <person name="Joergensen T.S."/>
            <person name="Alvarez Arevalo M."/>
            <person name="Sterndorff E.B."/>
            <person name="Faurdal D."/>
            <person name="Vuksanovic O."/>
            <person name="Mourched A.-S."/>
            <person name="Charusanti P."/>
            <person name="Shaw S."/>
            <person name="Blin K."/>
            <person name="Weber T."/>
        </authorList>
    </citation>
    <scope>NUCLEOTIDE SEQUENCE</scope>
    <source>
        <strain evidence="4">NBC_00060</strain>
    </source>
</reference>
<keyword evidence="3" id="KW-0732">Signal</keyword>
<keyword evidence="2" id="KW-0472">Membrane</keyword>
<protein>
    <submittedName>
        <fullName evidence="4">Uncharacterized protein</fullName>
    </submittedName>
</protein>
<evidence type="ECO:0000313" key="4">
    <source>
        <dbReference type="EMBL" id="WTU40664.1"/>
    </source>
</evidence>
<keyword evidence="2" id="KW-1133">Transmembrane helix</keyword>